<sequence>MIDTLSVSGGRELHAHGVAPARRQGCQTGTAPSQTYHLAPVRDKITGKQAAQLFLDSVFRRYDLPEDYSL</sequence>
<protein>
    <submittedName>
        <fullName evidence="2">Pol protein</fullName>
    </submittedName>
</protein>
<dbReference type="AlphaFoldDB" id="A0A2P4X8M4"/>
<feature type="region of interest" description="Disordered" evidence="1">
    <location>
        <begin position="1"/>
        <end position="33"/>
    </location>
</feature>
<gene>
    <name evidence="2" type="ORF">PHPALM_29018</name>
</gene>
<reference evidence="2 3" key="1">
    <citation type="journal article" date="2017" name="Genome Biol. Evol.">
        <title>Phytophthora megakarya and P. palmivora, closely related causal agents of cacao black pod rot, underwent increases in genome sizes and gene numbers by different mechanisms.</title>
        <authorList>
            <person name="Ali S.S."/>
            <person name="Shao J."/>
            <person name="Lary D.J."/>
            <person name="Kronmiller B."/>
            <person name="Shen D."/>
            <person name="Strem M.D."/>
            <person name="Amoako-Attah I."/>
            <person name="Akrofi A.Y."/>
            <person name="Begoude B.A."/>
            <person name="Ten Hoopen G.M."/>
            <person name="Coulibaly K."/>
            <person name="Kebe B.I."/>
            <person name="Melnick R.L."/>
            <person name="Guiltinan M.J."/>
            <person name="Tyler B.M."/>
            <person name="Meinhardt L.W."/>
            <person name="Bailey B.A."/>
        </authorList>
    </citation>
    <scope>NUCLEOTIDE SEQUENCE [LARGE SCALE GENOMIC DNA]</scope>
    <source>
        <strain evidence="3">sbr112.9</strain>
    </source>
</reference>
<comment type="caution">
    <text evidence="2">The sequence shown here is derived from an EMBL/GenBank/DDBJ whole genome shotgun (WGS) entry which is preliminary data.</text>
</comment>
<proteinExistence type="predicted"/>
<keyword evidence="3" id="KW-1185">Reference proteome</keyword>
<organism evidence="2 3">
    <name type="scientific">Phytophthora palmivora</name>
    <dbReference type="NCBI Taxonomy" id="4796"/>
    <lineage>
        <taxon>Eukaryota</taxon>
        <taxon>Sar</taxon>
        <taxon>Stramenopiles</taxon>
        <taxon>Oomycota</taxon>
        <taxon>Peronosporomycetes</taxon>
        <taxon>Peronosporales</taxon>
        <taxon>Peronosporaceae</taxon>
        <taxon>Phytophthora</taxon>
    </lineage>
</organism>
<evidence type="ECO:0000313" key="2">
    <source>
        <dbReference type="EMBL" id="POM61898.1"/>
    </source>
</evidence>
<dbReference type="EMBL" id="NCKW01015743">
    <property type="protein sequence ID" value="POM61898.1"/>
    <property type="molecule type" value="Genomic_DNA"/>
</dbReference>
<name>A0A2P4X8M4_9STRA</name>
<dbReference type="Proteomes" id="UP000237271">
    <property type="component" value="Unassembled WGS sequence"/>
</dbReference>
<evidence type="ECO:0000256" key="1">
    <source>
        <dbReference type="SAM" id="MobiDB-lite"/>
    </source>
</evidence>
<accession>A0A2P4X8M4</accession>
<evidence type="ECO:0000313" key="3">
    <source>
        <dbReference type="Proteomes" id="UP000237271"/>
    </source>
</evidence>
<dbReference type="OrthoDB" id="2273864at2759"/>